<keyword evidence="2" id="KW-1185">Reference proteome</keyword>
<comment type="caution">
    <text evidence="1">The sequence shown here is derived from an EMBL/GenBank/DDBJ whole genome shotgun (WGS) entry which is preliminary data.</text>
</comment>
<name>A0A3E0E1U6_9BACT</name>
<dbReference type="Proteomes" id="UP000256405">
    <property type="component" value="Unassembled WGS sequence"/>
</dbReference>
<dbReference type="EMBL" id="QUNF01000003">
    <property type="protein sequence ID" value="REG92155.1"/>
    <property type="molecule type" value="Genomic_DNA"/>
</dbReference>
<evidence type="ECO:0000313" key="1">
    <source>
        <dbReference type="EMBL" id="REG92155.1"/>
    </source>
</evidence>
<proteinExistence type="predicted"/>
<accession>A0A3E0E1U6</accession>
<sequence length="211" mass="24903">MRDVNDLVGFRLESLELAKLKIEYESKGFKFIENKRKKIGESSLVLDGYAINSVTGEEIIFIVRSERNTSSEEKVSFWENIKLYKSYFPKAKVHLVVPKEVEVPNIKFDFLQKILKEEIQLNHMKELAKRISYENLEIVDVSKVSIDFVQFKNEELEIKGQAHLIISIGIDYNFIIYELPFKFSLKGFTFWYSQKNNNKQLSIKIDYYEFS</sequence>
<dbReference type="RefSeq" id="WP_086539290.1">
    <property type="nucleotide sequence ID" value="NZ_MSSW01000001.1"/>
</dbReference>
<gene>
    <name evidence="1" type="ORF">C8N25_103234</name>
</gene>
<evidence type="ECO:0000313" key="2">
    <source>
        <dbReference type="Proteomes" id="UP000256405"/>
    </source>
</evidence>
<organism evidence="1 2">
    <name type="scientific">Algoriphagus antarcticus</name>
    <dbReference type="NCBI Taxonomy" id="238540"/>
    <lineage>
        <taxon>Bacteria</taxon>
        <taxon>Pseudomonadati</taxon>
        <taxon>Bacteroidota</taxon>
        <taxon>Cytophagia</taxon>
        <taxon>Cytophagales</taxon>
        <taxon>Cyclobacteriaceae</taxon>
        <taxon>Algoriphagus</taxon>
    </lineage>
</organism>
<protein>
    <submittedName>
        <fullName evidence="1">Uncharacterized protein</fullName>
    </submittedName>
</protein>
<dbReference type="AlphaFoldDB" id="A0A3E0E1U6"/>
<reference evidence="1 2" key="1">
    <citation type="submission" date="2018-08" db="EMBL/GenBank/DDBJ databases">
        <title>Genomic Encyclopedia of Archaeal and Bacterial Type Strains, Phase II (KMG-II): from individual species to whole genera.</title>
        <authorList>
            <person name="Goeker M."/>
        </authorList>
    </citation>
    <scope>NUCLEOTIDE SEQUENCE [LARGE SCALE GENOMIC DNA]</scope>
    <source>
        <strain evidence="1 2">DSM 15986</strain>
    </source>
</reference>